<dbReference type="Proteomes" id="UP001295794">
    <property type="component" value="Unassembled WGS sequence"/>
</dbReference>
<protein>
    <recommendedName>
        <fullName evidence="17">Cytochrome P450</fullName>
    </recommendedName>
</protein>
<name>A0AAD2HY94_9AGAR</name>
<keyword evidence="16" id="KW-1185">Reference proteome</keyword>
<keyword evidence="11" id="KW-0503">Monooxygenase</keyword>
<organism evidence="15 16">
    <name type="scientific">Mycena citricolor</name>
    <dbReference type="NCBI Taxonomy" id="2018698"/>
    <lineage>
        <taxon>Eukaryota</taxon>
        <taxon>Fungi</taxon>
        <taxon>Dikarya</taxon>
        <taxon>Basidiomycota</taxon>
        <taxon>Agaricomycotina</taxon>
        <taxon>Agaricomycetes</taxon>
        <taxon>Agaricomycetidae</taxon>
        <taxon>Agaricales</taxon>
        <taxon>Marasmiineae</taxon>
        <taxon>Mycenaceae</taxon>
        <taxon>Mycena</taxon>
    </lineage>
</organism>
<evidence type="ECO:0000313" key="14">
    <source>
        <dbReference type="EMBL" id="CAK5270212.1"/>
    </source>
</evidence>
<keyword evidence="5 13" id="KW-0349">Heme</keyword>
<dbReference type="SUPFAM" id="SSF48264">
    <property type="entry name" value="Cytochrome P450"/>
    <property type="match status" value="1"/>
</dbReference>
<dbReference type="EMBL" id="CAVNYO010000478">
    <property type="protein sequence ID" value="CAK5284368.1"/>
    <property type="molecule type" value="Genomic_DNA"/>
</dbReference>
<keyword evidence="10 13" id="KW-0408">Iron</keyword>
<evidence type="ECO:0000256" key="10">
    <source>
        <dbReference type="ARBA" id="ARBA00023004"/>
    </source>
</evidence>
<evidence type="ECO:0008006" key="17">
    <source>
        <dbReference type="Google" id="ProtNLM"/>
    </source>
</evidence>
<dbReference type="GO" id="GO:0005506">
    <property type="term" value="F:iron ion binding"/>
    <property type="evidence" value="ECO:0007669"/>
    <property type="project" value="InterPro"/>
</dbReference>
<evidence type="ECO:0000256" key="7">
    <source>
        <dbReference type="ARBA" id="ARBA00022723"/>
    </source>
</evidence>
<reference evidence="15" key="1">
    <citation type="submission" date="2023-11" db="EMBL/GenBank/DDBJ databases">
        <authorList>
            <person name="De Vega J J."/>
            <person name="De Vega J J."/>
        </authorList>
    </citation>
    <scope>NUCLEOTIDE SEQUENCE</scope>
</reference>
<dbReference type="InterPro" id="IPR002401">
    <property type="entry name" value="Cyt_P450_E_grp-I"/>
</dbReference>
<feature type="binding site" description="axial binding residue" evidence="13">
    <location>
        <position position="259"/>
    </location>
    <ligand>
        <name>heme</name>
        <dbReference type="ChEBI" id="CHEBI:30413"/>
    </ligand>
    <ligandPart>
        <name>Fe</name>
        <dbReference type="ChEBI" id="CHEBI:18248"/>
    </ligandPart>
</feature>
<comment type="subcellular location">
    <subcellularLocation>
        <location evidence="2">Membrane</location>
    </subcellularLocation>
</comment>
<evidence type="ECO:0000256" key="9">
    <source>
        <dbReference type="ARBA" id="ARBA00023002"/>
    </source>
</evidence>
<keyword evidence="9" id="KW-0560">Oxidoreductase</keyword>
<dbReference type="EMBL" id="CAVNYO010000160">
    <property type="protein sequence ID" value="CAK5270212.1"/>
    <property type="molecule type" value="Genomic_DNA"/>
</dbReference>
<comment type="pathway">
    <text evidence="3">Secondary metabolite biosynthesis; terpenoid biosynthesis.</text>
</comment>
<evidence type="ECO:0000256" key="6">
    <source>
        <dbReference type="ARBA" id="ARBA00022692"/>
    </source>
</evidence>
<evidence type="ECO:0000256" key="11">
    <source>
        <dbReference type="ARBA" id="ARBA00023033"/>
    </source>
</evidence>
<evidence type="ECO:0000256" key="13">
    <source>
        <dbReference type="PIRSR" id="PIRSR602401-1"/>
    </source>
</evidence>
<proteinExistence type="inferred from homology"/>
<dbReference type="InterPro" id="IPR036396">
    <property type="entry name" value="Cyt_P450_sf"/>
</dbReference>
<keyword evidence="8" id="KW-1133">Transmembrane helix</keyword>
<sequence length="328" mass="36834">MTILQVWFPFLRRFRRNSNVMKDAQATMRRIGLGLIEERVQDKDTLGRDILSILVRSNAGASASSESMSAEEVLCQISTFIAAGHETTASALTWCLYALIQNPDIQLKLREELGSVEKRLRQTNPGLSDTDAEPLLTEQLAKCQYLDWFIREALRLHAPITSTMRVCMRDEDVVPVSDTDEVGFCAGNRPAGIRLKKMDIITIPIQAINKSKNLWGDDALLFRPERWAQVPGKAKAIPGLYSSILTFLNGNPVDGNRACIGYKFALLEMKIFLYALVKDIEFRAVPSLVIEKKINVVTRPFVKSEPGLNNQLPVLIRRAVPLDTYMTP</sequence>
<dbReference type="PANTHER" id="PTHR24305">
    <property type="entry name" value="CYTOCHROME P450"/>
    <property type="match status" value="1"/>
</dbReference>
<dbReference type="PANTHER" id="PTHR24305:SF166">
    <property type="entry name" value="CYTOCHROME P450 12A4, MITOCHONDRIAL-RELATED"/>
    <property type="match status" value="1"/>
</dbReference>
<dbReference type="InterPro" id="IPR001128">
    <property type="entry name" value="Cyt_P450"/>
</dbReference>
<evidence type="ECO:0000256" key="8">
    <source>
        <dbReference type="ARBA" id="ARBA00022989"/>
    </source>
</evidence>
<evidence type="ECO:0000256" key="1">
    <source>
        <dbReference type="ARBA" id="ARBA00001971"/>
    </source>
</evidence>
<dbReference type="InterPro" id="IPR050121">
    <property type="entry name" value="Cytochrome_P450_monoxygenase"/>
</dbReference>
<dbReference type="PRINTS" id="PR00385">
    <property type="entry name" value="P450"/>
</dbReference>
<gene>
    <name evidence="14" type="ORF">MYCIT1_LOCUS14427</name>
    <name evidence="15" type="ORF">MYCIT1_LOCUS37558</name>
</gene>
<dbReference type="PRINTS" id="PR00463">
    <property type="entry name" value="EP450I"/>
</dbReference>
<dbReference type="GO" id="GO:0016020">
    <property type="term" value="C:membrane"/>
    <property type="evidence" value="ECO:0007669"/>
    <property type="project" value="UniProtKB-SubCell"/>
</dbReference>
<accession>A0AAD2HY94</accession>
<dbReference type="GO" id="GO:0004497">
    <property type="term" value="F:monooxygenase activity"/>
    <property type="evidence" value="ECO:0007669"/>
    <property type="project" value="UniProtKB-KW"/>
</dbReference>
<comment type="cofactor">
    <cofactor evidence="1 13">
        <name>heme</name>
        <dbReference type="ChEBI" id="CHEBI:30413"/>
    </cofactor>
</comment>
<comment type="caution">
    <text evidence="15">The sequence shown here is derived from an EMBL/GenBank/DDBJ whole genome shotgun (WGS) entry which is preliminary data.</text>
</comment>
<comment type="similarity">
    <text evidence="4">Belongs to the cytochrome P450 family.</text>
</comment>
<evidence type="ECO:0000256" key="4">
    <source>
        <dbReference type="ARBA" id="ARBA00010617"/>
    </source>
</evidence>
<evidence type="ECO:0000313" key="15">
    <source>
        <dbReference type="EMBL" id="CAK5284368.1"/>
    </source>
</evidence>
<evidence type="ECO:0000256" key="3">
    <source>
        <dbReference type="ARBA" id="ARBA00004721"/>
    </source>
</evidence>
<evidence type="ECO:0000256" key="2">
    <source>
        <dbReference type="ARBA" id="ARBA00004370"/>
    </source>
</evidence>
<keyword evidence="12" id="KW-0472">Membrane</keyword>
<dbReference type="GO" id="GO:0016705">
    <property type="term" value="F:oxidoreductase activity, acting on paired donors, with incorporation or reduction of molecular oxygen"/>
    <property type="evidence" value="ECO:0007669"/>
    <property type="project" value="InterPro"/>
</dbReference>
<evidence type="ECO:0000313" key="16">
    <source>
        <dbReference type="Proteomes" id="UP001295794"/>
    </source>
</evidence>
<dbReference type="Pfam" id="PF00067">
    <property type="entry name" value="p450"/>
    <property type="match status" value="1"/>
</dbReference>
<evidence type="ECO:0000256" key="12">
    <source>
        <dbReference type="ARBA" id="ARBA00023136"/>
    </source>
</evidence>
<keyword evidence="6" id="KW-0812">Transmembrane</keyword>
<dbReference type="Gene3D" id="1.10.630.10">
    <property type="entry name" value="Cytochrome P450"/>
    <property type="match status" value="1"/>
</dbReference>
<evidence type="ECO:0000256" key="5">
    <source>
        <dbReference type="ARBA" id="ARBA00022617"/>
    </source>
</evidence>
<keyword evidence="7 13" id="KW-0479">Metal-binding</keyword>
<dbReference type="AlphaFoldDB" id="A0AAD2HY94"/>
<dbReference type="GO" id="GO:0020037">
    <property type="term" value="F:heme binding"/>
    <property type="evidence" value="ECO:0007669"/>
    <property type="project" value="InterPro"/>
</dbReference>